<name>A0A0M3J3R5_ANISI</name>
<gene>
    <name evidence="1" type="ORF">ASIM_LOCUS2048</name>
</gene>
<accession>A0A0M3J3R5</accession>
<proteinExistence type="predicted"/>
<dbReference type="EMBL" id="UYRR01002532">
    <property type="protein sequence ID" value="VDK19577.1"/>
    <property type="molecule type" value="Genomic_DNA"/>
</dbReference>
<sequence length="121" mass="13407">MGWGACPAYWVDFLEGISGFGWDLDGRSDEFGLDFRVLDFRFGSGSISWQKSQMVKSPWGIGERFQASDIVGLDGRSSDRVWAAGVLDFGFGPTPFRGNIHKRLTLLGHSSRVLGVQVTYL</sequence>
<evidence type="ECO:0000313" key="2">
    <source>
        <dbReference type="Proteomes" id="UP000267096"/>
    </source>
</evidence>
<organism evidence="3">
    <name type="scientific">Anisakis simplex</name>
    <name type="common">Herring worm</name>
    <dbReference type="NCBI Taxonomy" id="6269"/>
    <lineage>
        <taxon>Eukaryota</taxon>
        <taxon>Metazoa</taxon>
        <taxon>Ecdysozoa</taxon>
        <taxon>Nematoda</taxon>
        <taxon>Chromadorea</taxon>
        <taxon>Rhabditida</taxon>
        <taxon>Spirurina</taxon>
        <taxon>Ascaridomorpha</taxon>
        <taxon>Ascaridoidea</taxon>
        <taxon>Anisakidae</taxon>
        <taxon>Anisakis</taxon>
        <taxon>Anisakis simplex complex</taxon>
    </lineage>
</organism>
<evidence type="ECO:0000313" key="1">
    <source>
        <dbReference type="EMBL" id="VDK19577.1"/>
    </source>
</evidence>
<dbReference type="Proteomes" id="UP000267096">
    <property type="component" value="Unassembled WGS sequence"/>
</dbReference>
<reference evidence="3" key="1">
    <citation type="submission" date="2017-02" db="UniProtKB">
        <authorList>
            <consortium name="WormBaseParasite"/>
        </authorList>
    </citation>
    <scope>IDENTIFICATION</scope>
</reference>
<dbReference type="WBParaSite" id="ASIM_0000217801-mRNA-1">
    <property type="protein sequence ID" value="ASIM_0000217801-mRNA-1"/>
    <property type="gene ID" value="ASIM_0000217801"/>
</dbReference>
<reference evidence="1 2" key="2">
    <citation type="submission" date="2018-11" db="EMBL/GenBank/DDBJ databases">
        <authorList>
            <consortium name="Pathogen Informatics"/>
        </authorList>
    </citation>
    <scope>NUCLEOTIDE SEQUENCE [LARGE SCALE GENOMIC DNA]</scope>
</reference>
<evidence type="ECO:0000313" key="3">
    <source>
        <dbReference type="WBParaSite" id="ASIM_0000217801-mRNA-1"/>
    </source>
</evidence>
<protein>
    <submittedName>
        <fullName evidence="3">Omp85 domain-containing protein</fullName>
    </submittedName>
</protein>
<dbReference type="AlphaFoldDB" id="A0A0M3J3R5"/>
<keyword evidence="2" id="KW-1185">Reference proteome</keyword>